<feature type="transmembrane region" description="Helical" evidence="5">
    <location>
        <begin position="2296"/>
        <end position="2321"/>
    </location>
</feature>
<evidence type="ECO:0000313" key="7">
    <source>
        <dbReference type="EMBL" id="GBG27940.1"/>
    </source>
</evidence>
<feature type="domain" description="Disease resistance R13L4/SHOC-2-like LRR" evidence="6">
    <location>
        <begin position="1277"/>
        <end position="1415"/>
    </location>
</feature>
<dbReference type="InterPro" id="IPR025875">
    <property type="entry name" value="Leu-rich_rpt_4"/>
</dbReference>
<dbReference type="Pfam" id="PF13855">
    <property type="entry name" value="LRR_8"/>
    <property type="match status" value="1"/>
</dbReference>
<dbReference type="PROSITE" id="PS51450">
    <property type="entry name" value="LRR"/>
    <property type="match status" value="7"/>
</dbReference>
<dbReference type="SUPFAM" id="SSF50494">
    <property type="entry name" value="Trypsin-like serine proteases"/>
    <property type="match status" value="1"/>
</dbReference>
<name>A0A2R5GA96_9STRA</name>
<dbReference type="InterPro" id="IPR028994">
    <property type="entry name" value="Integrin_alpha_N"/>
</dbReference>
<feature type="transmembrane region" description="Helical" evidence="5">
    <location>
        <begin position="2393"/>
        <end position="2415"/>
    </location>
</feature>
<evidence type="ECO:0000256" key="2">
    <source>
        <dbReference type="ARBA" id="ARBA00022729"/>
    </source>
</evidence>
<dbReference type="Proteomes" id="UP000241890">
    <property type="component" value="Unassembled WGS sequence"/>
</dbReference>
<evidence type="ECO:0000256" key="4">
    <source>
        <dbReference type="ARBA" id="ARBA00023026"/>
    </source>
</evidence>
<feature type="transmembrane region" description="Helical" evidence="5">
    <location>
        <begin position="2333"/>
        <end position="2354"/>
    </location>
</feature>
<dbReference type="InterPro" id="IPR043504">
    <property type="entry name" value="Peptidase_S1_PA_chymotrypsin"/>
</dbReference>
<dbReference type="InterPro" id="IPR003591">
    <property type="entry name" value="Leu-rich_rpt_typical-subtyp"/>
</dbReference>
<accession>A0A2R5GA96</accession>
<dbReference type="EMBL" id="BEYU01000037">
    <property type="protein sequence ID" value="GBG27940.1"/>
    <property type="molecule type" value="Genomic_DNA"/>
</dbReference>
<dbReference type="InterPro" id="IPR055414">
    <property type="entry name" value="LRR_R13L4/SHOC2-like"/>
</dbReference>
<protein>
    <submittedName>
        <fullName evidence="7">Leucine-rich repeat-containing protein 1</fullName>
    </submittedName>
</protein>
<feature type="transmembrane region" description="Helical" evidence="5">
    <location>
        <begin position="2503"/>
        <end position="2524"/>
    </location>
</feature>
<dbReference type="SUPFAM" id="SSF52058">
    <property type="entry name" value="L domain-like"/>
    <property type="match status" value="3"/>
</dbReference>
<keyword evidence="5" id="KW-0812">Transmembrane</keyword>
<keyword evidence="5" id="KW-0472">Membrane</keyword>
<feature type="transmembrane region" description="Helical" evidence="5">
    <location>
        <begin position="2177"/>
        <end position="2203"/>
    </location>
</feature>
<organism evidence="7 8">
    <name type="scientific">Hondaea fermentalgiana</name>
    <dbReference type="NCBI Taxonomy" id="2315210"/>
    <lineage>
        <taxon>Eukaryota</taxon>
        <taxon>Sar</taxon>
        <taxon>Stramenopiles</taxon>
        <taxon>Bigyra</taxon>
        <taxon>Labyrinthulomycetes</taxon>
        <taxon>Thraustochytrida</taxon>
        <taxon>Thraustochytriidae</taxon>
        <taxon>Hondaea</taxon>
    </lineage>
</organism>
<dbReference type="SUPFAM" id="SSF57184">
    <property type="entry name" value="Growth factor receptor domain"/>
    <property type="match status" value="1"/>
</dbReference>
<dbReference type="SMART" id="SM00369">
    <property type="entry name" value="LRR_TYP"/>
    <property type="match status" value="19"/>
</dbReference>
<proteinExistence type="predicted"/>
<keyword evidence="4" id="KW-0843">Virulence</keyword>
<feature type="transmembrane region" description="Helical" evidence="5">
    <location>
        <begin position="2457"/>
        <end position="2483"/>
    </location>
</feature>
<dbReference type="Gene3D" id="2.40.10.10">
    <property type="entry name" value="Trypsin-like serine proteases"/>
    <property type="match status" value="2"/>
</dbReference>
<keyword evidence="8" id="KW-1185">Reference proteome</keyword>
<dbReference type="InterPro" id="IPR009003">
    <property type="entry name" value="Peptidase_S1_PA"/>
</dbReference>
<evidence type="ECO:0000256" key="3">
    <source>
        <dbReference type="ARBA" id="ARBA00022737"/>
    </source>
</evidence>
<dbReference type="InterPro" id="IPR050216">
    <property type="entry name" value="LRR_domain-containing"/>
</dbReference>
<keyword evidence="2" id="KW-0732">Signal</keyword>
<dbReference type="PANTHER" id="PTHR48051:SF1">
    <property type="entry name" value="RAS SUPPRESSOR PROTEIN 1"/>
    <property type="match status" value="1"/>
</dbReference>
<dbReference type="InterPro" id="IPR032675">
    <property type="entry name" value="LRR_dom_sf"/>
</dbReference>
<gene>
    <name evidence="7" type="ORF">FCC1311_041632</name>
</gene>
<evidence type="ECO:0000259" key="6">
    <source>
        <dbReference type="Pfam" id="PF23598"/>
    </source>
</evidence>
<sequence>MRVDLAAAPAAVGSAATGIAFSGTNCKQADTLLLRKRICNLICSAPRPPRRGRDSAGDHWHATKYLDPCAVQPGGQCSAGSFPGVFQITFQRCPRHRDEMRVDLAEAPAAVGSAAAAAGIAVLPNESSAGVHAEARTQVSRVAMPASAVARVVQDGDTTCSAFLVSKDTAITARHCVLRGILQRDNSFMERELFNDNEFFTSVYLEFTDQEGEPIEVGIWGMKLGNNTDNKDDWAILSLSIPENWPPSNIQPLKVGFESKDSLAEGTEVFAYGFVLDDIKDKSAMPKSVGKADQCSLEGDTGSTPTDVEHSCDMKDGASGGPILMKCTTTQDCYRVIGVHVRNTVGNSFASGFMVASDQFVAQLNQKEDPPQLKARVQISSGSKQLYAENDNDLGIEKYNRDSDDTAKWDIYEHPSGDHLYLLQQTSVRKILSASGDEVNMRDAYEELTHNFGALTSAWRVVKSGKNFCLRSEETESYLVLKGKGSLETSTKCKGAASIRFKANGDDITEKYLAPSGTTEVLVYDEDEPTYALMNAERNRNLDIQARGRRFLLKSLERKVSAAAPQTSLFYVVAVDALHVRLYSEVHKVFLSVSGKNKLGVTDFCAKDSCKWLLKPYNNGFCLESVFLLQSAQSKRFLDVKSLSFAENCDSLSVGHILQQNVTFTPYAEIVDNSGGTPAPTFTLPPSAPTVQPAPTAAPTQHKCSDKPGSVYDCLHQDYCTCDTVDCDLDTTKSIACFKYDEDVFDDLKGFQALETLDLSNLGIDEDFEIPWGSLTSSLRTLDLSGNSFVRVPSDLFETVSNLRSLHFDDNKLKWLPSSLGALTSLRVLEAKNNELSKLPQSISSLSRLSTLGLWNNDFSDLPDKLASLTALEQLNLQANRIRSLYGTDWDKLSNLASLDLEGNKISSLPSSFTELTSLVYLSLSKNSLQGLQSGFGRLSALTELSISSNRLSSIPDSFTSLSHLQHLQLWGNKLRRLPRGFGQLSALSFLTLYQEEGDETRFSSSSTALPESMSNLHNLRHLDLSRALPRNQDLPSFIPKLTALTYLNIGRNDIKSLPDEFADLTNLERLFARENKIPKLPLQIGRLSNLYHLVLVYNDLETVPASFTSLSSLRYLTLSQNPLTGLPESFGQLSSLTKLLFWKNGNNFRSLPKSFTDLTALTHLIVEENPQLDAAPHLTTLSNLETLRFVENDLNELPLGFSSLTKLKELELFENNIRSIDELARLTKLERLDLEKNKITSIDELARLTKLETLDIGHNKITSIDALYPLSNLKWLECISNAIISIDHISRLTSLTELRIRYNDITEIPKVWTSLSVLEELHLMGNKDLSYLPDGLTKLSALTELTITDTDVSALPEGIGELTQLRQFYAHDSKLYSVFSSLTELRTLLLKTNHLTYLPSSFSKLTNLRQFDFLPTYGYCGKYFPSFSFDISKNPDNIKSGQYITCVSAQEWRPGEGEGEEAEEAEETATMEPLACRWIAILVIAFVAGRSARAQLAGSASDASRICELQGRWPGEGEDSAICGSCFSGFASANGLTGPGFGACRYASEQLPSFAQTADAFIANTVFGDQNYRKSFLRFADLNGDGLLDAFLLADNVQSKFGIAYLHNIGTKTAPAFEVLTKDSKSPIAYPFAKVKPRYQGAIDPSFDLGDLDGDGLLDLIYSDSWGRESRPPSLDRRPVVYYNDGNGIFKAARDDSAKDPFRNLIPEMVKETSIWADSVNLIDIDHDGDLDLLCVVARYNQGTGENILPQDITIYENVGSKESPLFETSNISFSSVGQLTDVAAVDLDGDGLLDVIATSKSFQTFFFRNIGSSTKAVFSLVGDSVNPLHGAHAIEPKCDTSDWRDYTCATTLAFADLNGKGTVDAFYGTNFHRFQRLARRSQRPSAFVAIGVEDNVSANPLVHVAKSLKTSLNALSLSFADADGDGDLDAFVGNDADRKIHLFRNDGAASSFTHVGPDNVRNIFASAGEFPGLVQANFLPREATSNTTMLKAIVLSRYGTSYDKYDVDASCCTPCKAGFYNDGASLACLQCPSSRPETEGEGSTSIDACLAEEGTFYNQDTGTTLACDDDRFPEGALQCNSTGLNIATVPLSAGFWRYSNRSLDIHECRRATYCEPERAGARRLDDKSSSILGSDIYCTTFHTGVLCSSCHDGFGIRLEGVCEECTDEASRMDEILFNVWIASMAVMGLLFVAIIVFWGGLKSSRSSSDQRELSSPTFCATAFCATYISRLESISVKARLAIVFLRIYCEFLVTTDFLTSSGIDGAASTFITSGNLGGLTTFFRIGCASLEVNFYISLLAVTLWPLAVLALMGLTALCFRWRGNYDAALGWAIWLGLELLFVVYSSVSAQIVRAFLKEPFERFEGDTDPFETLQADHKIDFASTESAIFRAYAGIMIAVYPIGTALLFFGLWFKQKSLGPVWKRASNFLWTPYKERVGFYESIELARRFLLTSGFVLMTQTHAAIAVICFVAFVSFFLSVVQVVKPNDDSRTGGVISNQHFAQLMLILLLLLGLCGLTHSLGTESRSEKTLQSVATQGDSLRNEST</sequence>
<dbReference type="SUPFAM" id="SSF69318">
    <property type="entry name" value="Integrin alpha N-terminal domain"/>
    <property type="match status" value="2"/>
</dbReference>
<dbReference type="SMART" id="SM00365">
    <property type="entry name" value="LRR_SD22"/>
    <property type="match status" value="10"/>
</dbReference>
<dbReference type="Pfam" id="PF13365">
    <property type="entry name" value="Trypsin_2"/>
    <property type="match status" value="1"/>
</dbReference>
<feature type="domain" description="Disease resistance R13L4/SHOC-2-like LRR" evidence="6">
    <location>
        <begin position="1006"/>
        <end position="1114"/>
    </location>
</feature>
<dbReference type="OrthoDB" id="28578at2759"/>
<dbReference type="Pfam" id="PF13517">
    <property type="entry name" value="FG-GAP_3"/>
    <property type="match status" value="1"/>
</dbReference>
<evidence type="ECO:0000256" key="5">
    <source>
        <dbReference type="SAM" id="Phobius"/>
    </source>
</evidence>
<comment type="caution">
    <text evidence="7">The sequence shown here is derived from an EMBL/GenBank/DDBJ whole genome shotgun (WGS) entry which is preliminary data.</text>
</comment>
<dbReference type="InterPro" id="IPR009030">
    <property type="entry name" value="Growth_fac_rcpt_cys_sf"/>
</dbReference>
<dbReference type="Gene3D" id="3.80.10.10">
    <property type="entry name" value="Ribonuclease Inhibitor"/>
    <property type="match status" value="6"/>
</dbReference>
<dbReference type="Pfam" id="PF12799">
    <property type="entry name" value="LRR_4"/>
    <property type="match status" value="1"/>
</dbReference>
<dbReference type="InterPro" id="IPR013517">
    <property type="entry name" value="FG-GAP"/>
</dbReference>
<dbReference type="SMART" id="SM01411">
    <property type="entry name" value="Ephrin_rec_like"/>
    <property type="match status" value="1"/>
</dbReference>
<dbReference type="InterPro" id="IPR001611">
    <property type="entry name" value="Leu-rich_rpt"/>
</dbReference>
<feature type="domain" description="Disease resistance R13L4/SHOC-2-like LRR" evidence="6">
    <location>
        <begin position="733"/>
        <end position="879"/>
    </location>
</feature>
<dbReference type="InParanoid" id="A0A2R5GA96"/>
<dbReference type="GO" id="GO:0005737">
    <property type="term" value="C:cytoplasm"/>
    <property type="evidence" value="ECO:0007669"/>
    <property type="project" value="TreeGrafter"/>
</dbReference>
<dbReference type="Gene3D" id="2.130.10.130">
    <property type="entry name" value="Integrin alpha, N-terminal"/>
    <property type="match status" value="2"/>
</dbReference>
<dbReference type="PANTHER" id="PTHR48051">
    <property type="match status" value="1"/>
</dbReference>
<keyword evidence="1" id="KW-0433">Leucine-rich repeat</keyword>
<reference evidence="7 8" key="1">
    <citation type="submission" date="2017-12" db="EMBL/GenBank/DDBJ databases">
        <title>Sequencing, de novo assembly and annotation of complete genome of a new Thraustochytrid species, strain FCC1311.</title>
        <authorList>
            <person name="Sedici K."/>
            <person name="Godart F."/>
            <person name="Aiese Cigliano R."/>
            <person name="Sanseverino W."/>
            <person name="Barakat M."/>
            <person name="Ortet P."/>
            <person name="Marechal E."/>
            <person name="Cagnac O."/>
            <person name="Amato A."/>
        </authorList>
    </citation>
    <scope>NUCLEOTIDE SEQUENCE [LARGE SCALE GENOMIC DNA]</scope>
</reference>
<dbReference type="SMART" id="SM00364">
    <property type="entry name" value="LRR_BAC"/>
    <property type="match status" value="12"/>
</dbReference>
<evidence type="ECO:0000313" key="8">
    <source>
        <dbReference type="Proteomes" id="UP000241890"/>
    </source>
</evidence>
<keyword evidence="3" id="KW-0677">Repeat</keyword>
<evidence type="ECO:0000256" key="1">
    <source>
        <dbReference type="ARBA" id="ARBA00022614"/>
    </source>
</evidence>
<dbReference type="Pfam" id="PF23598">
    <property type="entry name" value="LRR_14"/>
    <property type="match status" value="3"/>
</dbReference>
<keyword evidence="5" id="KW-1133">Transmembrane helix</keyword>